<feature type="non-terminal residue" evidence="8">
    <location>
        <position position="85"/>
    </location>
</feature>
<dbReference type="SUPFAM" id="SSF103473">
    <property type="entry name" value="MFS general substrate transporter"/>
    <property type="match status" value="1"/>
</dbReference>
<feature type="domain" description="Major facilitator superfamily (MFS) profile" evidence="7">
    <location>
        <begin position="1"/>
        <end position="73"/>
    </location>
</feature>
<dbReference type="PANTHER" id="PTHR48020:SF12">
    <property type="entry name" value="PROTON MYO-INOSITOL COTRANSPORTER"/>
    <property type="match status" value="1"/>
</dbReference>
<organism evidence="8 9">
    <name type="scientific">Tetrabaena socialis</name>
    <dbReference type="NCBI Taxonomy" id="47790"/>
    <lineage>
        <taxon>Eukaryota</taxon>
        <taxon>Viridiplantae</taxon>
        <taxon>Chlorophyta</taxon>
        <taxon>core chlorophytes</taxon>
        <taxon>Chlorophyceae</taxon>
        <taxon>CS clade</taxon>
        <taxon>Chlamydomonadales</taxon>
        <taxon>Tetrabaenaceae</taxon>
        <taxon>Tetrabaena</taxon>
    </lineage>
</organism>
<reference evidence="8 9" key="1">
    <citation type="journal article" date="2017" name="Mol. Biol. Evol.">
        <title>The 4-celled Tetrabaena socialis nuclear genome reveals the essential components for genetic control of cell number at the origin of multicellularity in the volvocine lineage.</title>
        <authorList>
            <person name="Featherston J."/>
            <person name="Arakaki Y."/>
            <person name="Hanschen E.R."/>
            <person name="Ferris P.J."/>
            <person name="Michod R.E."/>
            <person name="Olson B.J.S.C."/>
            <person name="Nozaki H."/>
            <person name="Durand P.M."/>
        </authorList>
    </citation>
    <scope>NUCLEOTIDE SEQUENCE [LARGE SCALE GENOMIC DNA]</scope>
    <source>
        <strain evidence="8 9">NIES-571</strain>
    </source>
</reference>
<dbReference type="GO" id="GO:0016020">
    <property type="term" value="C:membrane"/>
    <property type="evidence" value="ECO:0007669"/>
    <property type="project" value="UniProtKB-SubCell"/>
</dbReference>
<dbReference type="AlphaFoldDB" id="A0A2J7WFK1"/>
<dbReference type="Gene3D" id="1.20.1250.20">
    <property type="entry name" value="MFS general substrate transporter like domains"/>
    <property type="match status" value="1"/>
</dbReference>
<dbReference type="Proteomes" id="UP000236333">
    <property type="component" value="Unassembled WGS sequence"/>
</dbReference>
<dbReference type="InterPro" id="IPR036259">
    <property type="entry name" value="MFS_trans_sf"/>
</dbReference>
<dbReference type="PANTHER" id="PTHR48020">
    <property type="entry name" value="PROTON MYO-INOSITOL COTRANSPORTER"/>
    <property type="match status" value="1"/>
</dbReference>
<dbReference type="InterPro" id="IPR005828">
    <property type="entry name" value="MFS_sugar_transport-like"/>
</dbReference>
<dbReference type="PROSITE" id="PS50850">
    <property type="entry name" value="MFS"/>
    <property type="match status" value="1"/>
</dbReference>
<evidence type="ECO:0000313" key="9">
    <source>
        <dbReference type="Proteomes" id="UP000236333"/>
    </source>
</evidence>
<protein>
    <submittedName>
        <fullName evidence="8">Solute carrier family 2, facilitated glucose transporter member 7</fullName>
    </submittedName>
</protein>
<evidence type="ECO:0000313" key="8">
    <source>
        <dbReference type="EMBL" id="PNG62318.1"/>
    </source>
</evidence>
<dbReference type="InterPro" id="IPR020846">
    <property type="entry name" value="MFS_dom"/>
</dbReference>
<evidence type="ECO:0000256" key="1">
    <source>
        <dbReference type="ARBA" id="ARBA00004141"/>
    </source>
</evidence>
<dbReference type="Pfam" id="PF00083">
    <property type="entry name" value="Sugar_tr"/>
    <property type="match status" value="1"/>
</dbReference>
<dbReference type="EMBL" id="PGGS01005627">
    <property type="protein sequence ID" value="PNG62318.1"/>
    <property type="molecule type" value="Genomic_DNA"/>
</dbReference>
<evidence type="ECO:0000256" key="5">
    <source>
        <dbReference type="ARBA" id="ARBA00023136"/>
    </source>
</evidence>
<name>A0A2J7WFK1_9CHLO</name>
<evidence type="ECO:0000256" key="6">
    <source>
        <dbReference type="SAM" id="Phobius"/>
    </source>
</evidence>
<keyword evidence="2" id="KW-0813">Transport</keyword>
<keyword evidence="8" id="KW-0762">Sugar transport</keyword>
<evidence type="ECO:0000259" key="7">
    <source>
        <dbReference type="PROSITE" id="PS50850"/>
    </source>
</evidence>
<keyword evidence="5 6" id="KW-0472">Membrane</keyword>
<comment type="caution">
    <text evidence="8">The sequence shown here is derived from an EMBL/GenBank/DDBJ whole genome shotgun (WGS) entry which is preliminary data.</text>
</comment>
<gene>
    <name evidence="8" type="ORF">TSOC_015459</name>
</gene>
<evidence type="ECO:0000256" key="4">
    <source>
        <dbReference type="ARBA" id="ARBA00022989"/>
    </source>
</evidence>
<evidence type="ECO:0000256" key="2">
    <source>
        <dbReference type="ARBA" id="ARBA00022448"/>
    </source>
</evidence>
<dbReference type="GO" id="GO:0022857">
    <property type="term" value="F:transmembrane transporter activity"/>
    <property type="evidence" value="ECO:0007669"/>
    <property type="project" value="InterPro"/>
</dbReference>
<feature type="transmembrane region" description="Helical" evidence="6">
    <location>
        <begin position="20"/>
        <end position="42"/>
    </location>
</feature>
<keyword evidence="9" id="KW-1185">Reference proteome</keyword>
<feature type="transmembrane region" description="Helical" evidence="6">
    <location>
        <begin position="48"/>
        <end position="67"/>
    </location>
</feature>
<comment type="subcellular location">
    <subcellularLocation>
        <location evidence="1">Membrane</location>
        <topology evidence="1">Multi-pass membrane protein</topology>
    </subcellularLocation>
</comment>
<proteinExistence type="predicted"/>
<evidence type="ECO:0000256" key="3">
    <source>
        <dbReference type="ARBA" id="ARBA00022692"/>
    </source>
</evidence>
<keyword evidence="4 6" id="KW-1133">Transmembrane helix</keyword>
<accession>A0A2J7WFK1</accession>
<sequence length="85" mass="8775">MIGIEIVVSELFSMTAKSAATSAATGLLFLTGAVINLVFLSLEDAMGPYVFLLFAALSLAAAAFVALKLPETKGRTLAEVQALLA</sequence>
<keyword evidence="3 6" id="KW-0812">Transmembrane</keyword>
<dbReference type="InterPro" id="IPR050814">
    <property type="entry name" value="Myo-inositol_Transporter"/>
</dbReference>